<organism evidence="4 5">
    <name type="scientific">Ornithinibacillus halotolerans</name>
    <dbReference type="NCBI Taxonomy" id="1274357"/>
    <lineage>
        <taxon>Bacteria</taxon>
        <taxon>Bacillati</taxon>
        <taxon>Bacillota</taxon>
        <taxon>Bacilli</taxon>
        <taxon>Bacillales</taxon>
        <taxon>Bacillaceae</taxon>
        <taxon>Ornithinibacillus</taxon>
    </lineage>
</organism>
<evidence type="ECO:0000256" key="2">
    <source>
        <dbReference type="ARBA" id="ARBA00022729"/>
    </source>
</evidence>
<dbReference type="CDD" id="cd01071">
    <property type="entry name" value="PBP2_PhnD_like"/>
    <property type="match status" value="1"/>
</dbReference>
<dbReference type="RefSeq" id="WP_188385422.1">
    <property type="nucleotide sequence ID" value="NZ_BMEY01000017.1"/>
</dbReference>
<sequence>MKKLYSLVLILGLALVLAACGSNDASNPDTLVIGFVPSSDSDTIAETVEPLAEKLGEELDKKVESKVMTSYSSLVEAMGANQVHVGFVPAFGYVLASQEYDVEVILKSIRYGSGTYKAQYLVRSDSGIESLEDLEGTVWAYGDQLSTSGYLFPANELMEQFDIETAADLESGFFKGTVQSGSHDNSALAVYNGEADVATTFDDVRTNLEEEYPDIMDKLTVLDYTADIPNDTISVTADLDDELVQKIKDIFLSFNDDDEMIQIMNDVYNWDAISEASDEEYDVVRKTYEKFRENISIDDL</sequence>
<reference evidence="4" key="1">
    <citation type="journal article" date="2014" name="Int. J. Syst. Evol. Microbiol.">
        <title>Complete genome sequence of Corynebacterium casei LMG S-19264T (=DSM 44701T), isolated from a smear-ripened cheese.</title>
        <authorList>
            <consortium name="US DOE Joint Genome Institute (JGI-PGF)"/>
            <person name="Walter F."/>
            <person name="Albersmeier A."/>
            <person name="Kalinowski J."/>
            <person name="Ruckert C."/>
        </authorList>
    </citation>
    <scope>NUCLEOTIDE SEQUENCE</scope>
    <source>
        <strain evidence="4">CGMCC 1.12408</strain>
    </source>
</reference>
<gene>
    <name evidence="4" type="primary">phnD</name>
    <name evidence="4" type="ORF">GCM10008025_29290</name>
</gene>
<dbReference type="GO" id="GO:0055085">
    <property type="term" value="P:transmembrane transport"/>
    <property type="evidence" value="ECO:0007669"/>
    <property type="project" value="InterPro"/>
</dbReference>
<dbReference type="PROSITE" id="PS51257">
    <property type="entry name" value="PROKAR_LIPOPROTEIN"/>
    <property type="match status" value="1"/>
</dbReference>
<dbReference type="InterPro" id="IPR005770">
    <property type="entry name" value="PhnD"/>
</dbReference>
<dbReference type="AlphaFoldDB" id="A0A916S4V7"/>
<evidence type="ECO:0000313" key="5">
    <source>
        <dbReference type="Proteomes" id="UP000613512"/>
    </source>
</evidence>
<feature type="signal peptide" evidence="3">
    <location>
        <begin position="1"/>
        <end position="18"/>
    </location>
</feature>
<reference evidence="4" key="2">
    <citation type="submission" date="2020-09" db="EMBL/GenBank/DDBJ databases">
        <authorList>
            <person name="Sun Q."/>
            <person name="Zhou Y."/>
        </authorList>
    </citation>
    <scope>NUCLEOTIDE SEQUENCE</scope>
    <source>
        <strain evidence="4">CGMCC 1.12408</strain>
    </source>
</reference>
<dbReference type="EMBL" id="BMEY01000017">
    <property type="protein sequence ID" value="GGA84325.1"/>
    <property type="molecule type" value="Genomic_DNA"/>
</dbReference>
<dbReference type="NCBIfam" id="TIGR01098">
    <property type="entry name" value="3A0109s03R"/>
    <property type="match status" value="1"/>
</dbReference>
<name>A0A916S4V7_9BACI</name>
<comment type="similarity">
    <text evidence="1">Belongs to the phosphate/phosphite/phosphonate binding protein family.</text>
</comment>
<dbReference type="Gene3D" id="3.40.190.10">
    <property type="entry name" value="Periplasmic binding protein-like II"/>
    <property type="match status" value="2"/>
</dbReference>
<accession>A0A916S4V7</accession>
<proteinExistence type="inferred from homology"/>
<protein>
    <submittedName>
        <fullName evidence="4">Phosphonate ABC transporter substrate-binding protein</fullName>
    </submittedName>
</protein>
<comment type="caution">
    <text evidence="4">The sequence shown here is derived from an EMBL/GenBank/DDBJ whole genome shotgun (WGS) entry which is preliminary data.</text>
</comment>
<keyword evidence="5" id="KW-1185">Reference proteome</keyword>
<dbReference type="SUPFAM" id="SSF53850">
    <property type="entry name" value="Periplasmic binding protein-like II"/>
    <property type="match status" value="1"/>
</dbReference>
<dbReference type="PANTHER" id="PTHR35841">
    <property type="entry name" value="PHOSPHONATES-BINDING PERIPLASMIC PROTEIN"/>
    <property type="match status" value="1"/>
</dbReference>
<evidence type="ECO:0000256" key="3">
    <source>
        <dbReference type="SAM" id="SignalP"/>
    </source>
</evidence>
<dbReference type="Pfam" id="PF12974">
    <property type="entry name" value="Phosphonate-bd"/>
    <property type="match status" value="1"/>
</dbReference>
<evidence type="ECO:0000313" key="4">
    <source>
        <dbReference type="EMBL" id="GGA84325.1"/>
    </source>
</evidence>
<dbReference type="PANTHER" id="PTHR35841:SF1">
    <property type="entry name" value="PHOSPHONATES-BINDING PERIPLASMIC PROTEIN"/>
    <property type="match status" value="1"/>
</dbReference>
<evidence type="ECO:0000256" key="1">
    <source>
        <dbReference type="ARBA" id="ARBA00007162"/>
    </source>
</evidence>
<dbReference type="Proteomes" id="UP000613512">
    <property type="component" value="Unassembled WGS sequence"/>
</dbReference>
<keyword evidence="2 3" id="KW-0732">Signal</keyword>
<dbReference type="GO" id="GO:0043190">
    <property type="term" value="C:ATP-binding cassette (ABC) transporter complex"/>
    <property type="evidence" value="ECO:0007669"/>
    <property type="project" value="InterPro"/>
</dbReference>
<feature type="chain" id="PRO_5039044283" evidence="3">
    <location>
        <begin position="19"/>
        <end position="300"/>
    </location>
</feature>